<evidence type="ECO:0000313" key="1">
    <source>
        <dbReference type="EMBL" id="TKW41653.1"/>
    </source>
</evidence>
<name>A0A4U6WIG9_SETVI</name>
<evidence type="ECO:0000313" key="2">
    <source>
        <dbReference type="Proteomes" id="UP000298652"/>
    </source>
</evidence>
<gene>
    <name evidence="1" type="ORF">SEVIR_1G331200v2</name>
</gene>
<organism evidence="1 2">
    <name type="scientific">Setaria viridis</name>
    <name type="common">Green bristlegrass</name>
    <name type="synonym">Setaria italica subsp. viridis</name>
    <dbReference type="NCBI Taxonomy" id="4556"/>
    <lineage>
        <taxon>Eukaryota</taxon>
        <taxon>Viridiplantae</taxon>
        <taxon>Streptophyta</taxon>
        <taxon>Embryophyta</taxon>
        <taxon>Tracheophyta</taxon>
        <taxon>Spermatophyta</taxon>
        <taxon>Magnoliopsida</taxon>
        <taxon>Liliopsida</taxon>
        <taxon>Poales</taxon>
        <taxon>Poaceae</taxon>
        <taxon>PACMAD clade</taxon>
        <taxon>Panicoideae</taxon>
        <taxon>Panicodae</taxon>
        <taxon>Paniceae</taxon>
        <taxon>Cenchrinae</taxon>
        <taxon>Setaria</taxon>
    </lineage>
</organism>
<dbReference type="Proteomes" id="UP000298652">
    <property type="component" value="Chromosome 1"/>
</dbReference>
<reference evidence="1" key="1">
    <citation type="submission" date="2019-03" db="EMBL/GenBank/DDBJ databases">
        <title>WGS assembly of Setaria viridis.</title>
        <authorList>
            <person name="Huang P."/>
            <person name="Jenkins J."/>
            <person name="Grimwood J."/>
            <person name="Barry K."/>
            <person name="Healey A."/>
            <person name="Mamidi S."/>
            <person name="Sreedasyam A."/>
            <person name="Shu S."/>
            <person name="Feldman M."/>
            <person name="Wu J."/>
            <person name="Yu Y."/>
            <person name="Chen C."/>
            <person name="Johnson J."/>
            <person name="Rokhsar D."/>
            <person name="Baxter I."/>
            <person name="Schmutz J."/>
            <person name="Brutnell T."/>
            <person name="Kellogg E."/>
        </authorList>
    </citation>
    <scope>NUCLEOTIDE SEQUENCE [LARGE SCALE GENOMIC DNA]</scope>
</reference>
<accession>A0A4U6WIG9</accession>
<protein>
    <submittedName>
        <fullName evidence="1">Uncharacterized protein</fullName>
    </submittedName>
</protein>
<proteinExistence type="predicted"/>
<dbReference type="Gramene" id="TKW41653">
    <property type="protein sequence ID" value="TKW41653"/>
    <property type="gene ID" value="SEVIR_1G331200v2"/>
</dbReference>
<dbReference type="EMBL" id="CM016552">
    <property type="protein sequence ID" value="TKW41653.1"/>
    <property type="molecule type" value="Genomic_DNA"/>
</dbReference>
<sequence length="151" mass="16286">MKSTSQKQVVKNSVQESCKARPLQPYSRCYPSVHLANRTAGWWNDSSPPLLPGIPTVHGSTEPRLVVPPPLLAIRATDAPDNHRRVLPVLVPNQSQAVGRPQPAGLRLAVAALCLLGALVRCGECACLESSRAQLSLKTDKAFIENSWCSA</sequence>
<keyword evidence="2" id="KW-1185">Reference proteome</keyword>
<dbReference type="AlphaFoldDB" id="A0A4U6WIG9"/>